<accession>A0A2S1QWZ6</accession>
<dbReference type="AlphaFoldDB" id="A0A2S1QWZ6"/>
<reference evidence="1 2" key="1">
    <citation type="submission" date="2018-04" db="EMBL/GenBank/DDBJ databases">
        <title>Genome sequencing of Flavobacterium sp. HYN0059.</title>
        <authorList>
            <person name="Yi H."/>
            <person name="Baek C."/>
        </authorList>
    </citation>
    <scope>NUCLEOTIDE SEQUENCE [LARGE SCALE GENOMIC DNA]</scope>
    <source>
        <strain evidence="1 2">HYN0059</strain>
    </source>
</reference>
<keyword evidence="2" id="KW-1185">Reference proteome</keyword>
<name>A0A2S1QWZ6_9FLAO</name>
<dbReference type="EMBL" id="CP029186">
    <property type="protein sequence ID" value="AWH84937.1"/>
    <property type="molecule type" value="Genomic_DNA"/>
</dbReference>
<organism evidence="1 2">
    <name type="scientific">Flavobacterium album</name>
    <dbReference type="NCBI Taxonomy" id="2175091"/>
    <lineage>
        <taxon>Bacteria</taxon>
        <taxon>Pseudomonadati</taxon>
        <taxon>Bacteroidota</taxon>
        <taxon>Flavobacteriia</taxon>
        <taxon>Flavobacteriales</taxon>
        <taxon>Flavobacteriaceae</taxon>
        <taxon>Flavobacterium</taxon>
    </lineage>
</organism>
<protein>
    <submittedName>
        <fullName evidence="1">Uncharacterized protein</fullName>
    </submittedName>
</protein>
<dbReference type="Proteomes" id="UP000244929">
    <property type="component" value="Chromosome"/>
</dbReference>
<sequence length="183" mass="21157">MVPITANRQLPCKNTIGGIKKVFLAPYKKVQRSEITYNGVSLIEFPETFFYIFDLVQGPAFLQQQNENEGGKYFEVSLSLTFNRITAFDNLQFQKLLKKDYFLIVLDSNGDYFLLGFRNGLTAETLKTTTTQYTIEFKGMEEEFAPFVNDIMGTDIITVEGLNYIFQDGRDFIFENDTNYIFQ</sequence>
<proteinExistence type="predicted"/>
<evidence type="ECO:0000313" key="1">
    <source>
        <dbReference type="EMBL" id="AWH84937.1"/>
    </source>
</evidence>
<gene>
    <name evidence="1" type="ORF">HYN59_07260</name>
</gene>
<evidence type="ECO:0000313" key="2">
    <source>
        <dbReference type="Proteomes" id="UP000244929"/>
    </source>
</evidence>
<dbReference type="KEGG" id="falb:HYN59_07260"/>